<dbReference type="Pfam" id="PF17667">
    <property type="entry name" value="Pkinase_fungal"/>
    <property type="match status" value="3"/>
</dbReference>
<keyword evidence="4" id="KW-1185">Reference proteome</keyword>
<feature type="compositionally biased region" description="Acidic residues" evidence="1">
    <location>
        <begin position="525"/>
        <end position="550"/>
    </location>
</feature>
<dbReference type="Gene3D" id="1.10.510.10">
    <property type="entry name" value="Transferase(Phosphotransferase) domain 1"/>
    <property type="match status" value="1"/>
</dbReference>
<feature type="domain" description="Fungal-type protein kinase" evidence="2">
    <location>
        <begin position="171"/>
        <end position="360"/>
    </location>
</feature>
<feature type="compositionally biased region" description="Low complexity" evidence="1">
    <location>
        <begin position="830"/>
        <end position="843"/>
    </location>
</feature>
<evidence type="ECO:0000256" key="1">
    <source>
        <dbReference type="SAM" id="MobiDB-lite"/>
    </source>
</evidence>
<organism evidence="3 4">
    <name type="scientific">Obba rivulosa</name>
    <dbReference type="NCBI Taxonomy" id="1052685"/>
    <lineage>
        <taxon>Eukaryota</taxon>
        <taxon>Fungi</taxon>
        <taxon>Dikarya</taxon>
        <taxon>Basidiomycota</taxon>
        <taxon>Agaricomycotina</taxon>
        <taxon>Agaricomycetes</taxon>
        <taxon>Polyporales</taxon>
        <taxon>Gelatoporiaceae</taxon>
        <taxon>Obba</taxon>
    </lineage>
</organism>
<dbReference type="Proteomes" id="UP000250043">
    <property type="component" value="Unassembled WGS sequence"/>
</dbReference>
<feature type="region of interest" description="Disordered" evidence="1">
    <location>
        <begin position="497"/>
        <end position="609"/>
    </location>
</feature>
<dbReference type="PANTHER" id="PTHR38248">
    <property type="entry name" value="FUNK1 6"/>
    <property type="match status" value="1"/>
</dbReference>
<evidence type="ECO:0000313" key="3">
    <source>
        <dbReference type="EMBL" id="OCH84987.1"/>
    </source>
</evidence>
<feature type="compositionally biased region" description="Acidic residues" evidence="1">
    <location>
        <begin position="558"/>
        <end position="578"/>
    </location>
</feature>
<reference evidence="3 4" key="1">
    <citation type="submission" date="2016-07" db="EMBL/GenBank/DDBJ databases">
        <title>Draft genome of the white-rot fungus Obba rivulosa 3A-2.</title>
        <authorList>
            <consortium name="DOE Joint Genome Institute"/>
            <person name="Miettinen O."/>
            <person name="Riley R."/>
            <person name="Acob R."/>
            <person name="Barry K."/>
            <person name="Cullen D."/>
            <person name="De Vries R."/>
            <person name="Hainaut M."/>
            <person name="Hatakka A."/>
            <person name="Henrissat B."/>
            <person name="Hilden K."/>
            <person name="Kuo R."/>
            <person name="Labutti K."/>
            <person name="Lipzen A."/>
            <person name="Makela M.R."/>
            <person name="Sandor L."/>
            <person name="Spatafora J.W."/>
            <person name="Grigoriev I.V."/>
            <person name="Hibbett D.S."/>
        </authorList>
    </citation>
    <scope>NUCLEOTIDE SEQUENCE [LARGE SCALE GENOMIC DNA]</scope>
    <source>
        <strain evidence="3 4">3A-2</strain>
    </source>
</reference>
<dbReference type="EMBL" id="KV722617">
    <property type="protein sequence ID" value="OCH84987.1"/>
    <property type="molecule type" value="Genomic_DNA"/>
</dbReference>
<feature type="region of interest" description="Disordered" evidence="1">
    <location>
        <begin position="1"/>
        <end position="21"/>
    </location>
</feature>
<protein>
    <recommendedName>
        <fullName evidence="2">Fungal-type protein kinase domain-containing protein</fullName>
    </recommendedName>
</protein>
<evidence type="ECO:0000313" key="4">
    <source>
        <dbReference type="Proteomes" id="UP000250043"/>
    </source>
</evidence>
<feature type="compositionally biased region" description="Basic and acidic residues" evidence="1">
    <location>
        <begin position="579"/>
        <end position="609"/>
    </location>
</feature>
<accession>A0A8E2DFM9</accession>
<dbReference type="OrthoDB" id="3270165at2759"/>
<proteinExistence type="predicted"/>
<feature type="compositionally biased region" description="Polar residues" evidence="1">
    <location>
        <begin position="1"/>
        <end position="15"/>
    </location>
</feature>
<evidence type="ECO:0000259" key="2">
    <source>
        <dbReference type="Pfam" id="PF17667"/>
    </source>
</evidence>
<gene>
    <name evidence="3" type="ORF">OBBRIDRAFT_785496</name>
</gene>
<sequence>MASPCGSSCTTTSNGHSHHIHQEGWDSEIEGNFHVFEGTSQQYLDQFVISTRKEPPALNISDAFSGIWQPTTREDNLYASLLKGLHHITSDFPADKRLAFKNTSKSLIPFPYAAWQCDHRGSKPDLPSALPGKGEECFNPLLWWGIPVVFELKAKVRDNPLKGQKEPLVSDRDRDTKRQLAINARNLMAAHMHAFVFVIGIYGSDARIFRFDRAGCIASPTFDYCTRPEIFRSFFWHFVHPAIDAPHAVLGADPTVSRPSPEDLEWANGILLKKTGEKLSEEARSYSRWMEVYNPKTNDCQRFLTVELRYLNPHLFGRATMVWIALKKGADGDKDVDLYAIKDSWRQLSRHDETEYLIHLNEFYADELFGLPEFTIGGDLGAWEQKRLEQCVLGDLPRFTHHRTMSVAIGGMKEVPERSHMRFAMKCVGKTLYSFKSTMELVQAIHDAIIGHQRALQARILHRDVSMGNVLIVDESEGKKYRGLLTDFDYSFMFPTTTEDDGMSERGEASTSDGDDNNGGYSSLDAEDEDGGDISSDNDDEDSADDDGDSEGNANPDDNLEDDDAVSSDRNGEDEGDANSDRNEQDEGDAKPDGSREDESDVKSKTLKERTGTPYFMAVEMLEKPPFAVEHGLHHDLESFYWVLVWAVLRHTDHTHPDPNRGYGQVFSPGNDYACVSAKTTWLRDRAVKISVRNNTPLTWLLREWGRLCFLQTISPLLIHLRALLTYGKVLDLLKKALKMTGWPKDDAAIPFTPPKSLKDPQTLSSAVVSTAGEKRSSTQPQGSSRAFSGKRSKNDAHGSSRASSKRPRRGDHSSSRASSTGLRSGGQGSSRMSSKGSRSGTR</sequence>
<name>A0A8E2DFM9_9APHY</name>
<dbReference type="AlphaFoldDB" id="A0A8E2DFM9"/>
<feature type="domain" description="Fungal-type protein kinase" evidence="2">
    <location>
        <begin position="414"/>
        <end position="499"/>
    </location>
</feature>
<dbReference type="SUPFAM" id="SSF56112">
    <property type="entry name" value="Protein kinase-like (PK-like)"/>
    <property type="match status" value="1"/>
</dbReference>
<feature type="domain" description="Fungal-type protein kinase" evidence="2">
    <location>
        <begin position="604"/>
        <end position="647"/>
    </location>
</feature>
<dbReference type="InterPro" id="IPR040976">
    <property type="entry name" value="Pkinase_fungal"/>
</dbReference>
<dbReference type="PANTHER" id="PTHR38248:SF2">
    <property type="entry name" value="FUNK1 11"/>
    <property type="match status" value="1"/>
</dbReference>
<feature type="region of interest" description="Disordered" evidence="1">
    <location>
        <begin position="745"/>
        <end position="843"/>
    </location>
</feature>
<dbReference type="InterPro" id="IPR011009">
    <property type="entry name" value="Kinase-like_dom_sf"/>
</dbReference>
<feature type="compositionally biased region" description="Polar residues" evidence="1">
    <location>
        <begin position="778"/>
        <end position="787"/>
    </location>
</feature>
<feature type="compositionally biased region" description="Polar residues" evidence="1">
    <location>
        <begin position="760"/>
        <end position="769"/>
    </location>
</feature>